<dbReference type="EMBL" id="CM056743">
    <property type="protein sequence ID" value="KAJ8669621.1"/>
    <property type="molecule type" value="Genomic_DNA"/>
</dbReference>
<keyword evidence="2" id="KW-1185">Reference proteome</keyword>
<reference evidence="1" key="1">
    <citation type="submission" date="2023-04" db="EMBL/GenBank/DDBJ databases">
        <title>A chromosome-level genome assembly of the parasitoid wasp Eretmocerus hayati.</title>
        <authorList>
            <person name="Zhong Y."/>
            <person name="Liu S."/>
            <person name="Liu Y."/>
        </authorList>
    </citation>
    <scope>NUCLEOTIDE SEQUENCE</scope>
    <source>
        <strain evidence="1">ZJU_SS_LIU_2023</strain>
    </source>
</reference>
<comment type="caution">
    <text evidence="1">The sequence shown here is derived from an EMBL/GenBank/DDBJ whole genome shotgun (WGS) entry which is preliminary data.</text>
</comment>
<organism evidence="1 2">
    <name type="scientific">Eretmocerus hayati</name>
    <dbReference type="NCBI Taxonomy" id="131215"/>
    <lineage>
        <taxon>Eukaryota</taxon>
        <taxon>Metazoa</taxon>
        <taxon>Ecdysozoa</taxon>
        <taxon>Arthropoda</taxon>
        <taxon>Hexapoda</taxon>
        <taxon>Insecta</taxon>
        <taxon>Pterygota</taxon>
        <taxon>Neoptera</taxon>
        <taxon>Endopterygota</taxon>
        <taxon>Hymenoptera</taxon>
        <taxon>Apocrita</taxon>
        <taxon>Proctotrupomorpha</taxon>
        <taxon>Chalcidoidea</taxon>
        <taxon>Aphelinidae</taxon>
        <taxon>Aphelininae</taxon>
        <taxon>Eretmocerus</taxon>
    </lineage>
</organism>
<sequence>MLNQCTMMVLRSGVGSEANISRIHARAVWNRVGLNVVTQSKDQPTDPQRQRDVDETRYALIVGESHDFSDPESDPDYEALERPIGDECVPIVGSKGLPEHRRNHTAYFINCNKKPSDTGAVKLVKSLGQCDANDQGFLKSESAQRFQGSGQNLVAQARECGTSSCVDSGSV</sequence>
<evidence type="ECO:0000313" key="1">
    <source>
        <dbReference type="EMBL" id="KAJ8669621.1"/>
    </source>
</evidence>
<protein>
    <submittedName>
        <fullName evidence="1">Uncharacterized protein</fullName>
    </submittedName>
</protein>
<name>A0ACC2NEU9_9HYME</name>
<gene>
    <name evidence="1" type="ORF">QAD02_000880</name>
</gene>
<accession>A0ACC2NEU9</accession>
<proteinExistence type="predicted"/>
<evidence type="ECO:0000313" key="2">
    <source>
        <dbReference type="Proteomes" id="UP001239111"/>
    </source>
</evidence>
<dbReference type="Proteomes" id="UP001239111">
    <property type="component" value="Chromosome 3"/>
</dbReference>